<sequence>MIFDFEIGGVGHDLFAVQKNVNGSGIVDYATLVTHATNTADGVVIDLGGGNTVVLAGLHVADLSASLFMFY</sequence>
<gene>
    <name evidence="1" type="ORF">J2800_000578</name>
</gene>
<reference evidence="1 2" key="1">
    <citation type="submission" date="2023-07" db="EMBL/GenBank/DDBJ databases">
        <title>Sorghum-associated microbial communities from plants grown in Nebraska, USA.</title>
        <authorList>
            <person name="Schachtman D."/>
        </authorList>
    </citation>
    <scope>NUCLEOTIDE SEQUENCE [LARGE SCALE GENOMIC DNA]</scope>
    <source>
        <strain evidence="1 2">DS2154</strain>
    </source>
</reference>
<organism evidence="1 2">
    <name type="scientific">Caulobacter rhizosphaerae</name>
    <dbReference type="NCBI Taxonomy" id="2010972"/>
    <lineage>
        <taxon>Bacteria</taxon>
        <taxon>Pseudomonadati</taxon>
        <taxon>Pseudomonadota</taxon>
        <taxon>Alphaproteobacteria</taxon>
        <taxon>Caulobacterales</taxon>
        <taxon>Caulobacteraceae</taxon>
        <taxon>Caulobacter</taxon>
    </lineage>
</organism>
<evidence type="ECO:0000313" key="2">
    <source>
        <dbReference type="Proteomes" id="UP001262754"/>
    </source>
</evidence>
<evidence type="ECO:0000313" key="1">
    <source>
        <dbReference type="EMBL" id="MDR6529854.1"/>
    </source>
</evidence>
<comment type="caution">
    <text evidence="1">The sequence shown here is derived from an EMBL/GenBank/DDBJ whole genome shotgun (WGS) entry which is preliminary data.</text>
</comment>
<dbReference type="Proteomes" id="UP001262754">
    <property type="component" value="Unassembled WGS sequence"/>
</dbReference>
<dbReference type="RefSeq" id="WP_163228944.1">
    <property type="nucleotide sequence ID" value="NZ_BMLD01000007.1"/>
</dbReference>
<dbReference type="EMBL" id="JAVDRL010000002">
    <property type="protein sequence ID" value="MDR6529854.1"/>
    <property type="molecule type" value="Genomic_DNA"/>
</dbReference>
<protein>
    <submittedName>
        <fullName evidence="1">Uncharacterized protein</fullName>
    </submittedName>
</protein>
<proteinExistence type="predicted"/>
<accession>A0ABU1MUJ3</accession>
<keyword evidence="2" id="KW-1185">Reference proteome</keyword>
<name>A0ABU1MUJ3_9CAUL</name>